<protein>
    <submittedName>
        <fullName evidence="1">Carboxypeptidase-like regulatory domain-containing protein</fullName>
    </submittedName>
</protein>
<proteinExistence type="predicted"/>
<dbReference type="PROSITE" id="PS51257">
    <property type="entry name" value="PROKAR_LIPOPROTEIN"/>
    <property type="match status" value="1"/>
</dbReference>
<gene>
    <name evidence="1" type="ORF">K0O23_06770</name>
</gene>
<organism evidence="1 2">
    <name type="scientific">Pontibacter aydingkolensis</name>
    <dbReference type="NCBI Taxonomy" id="1911536"/>
    <lineage>
        <taxon>Bacteria</taxon>
        <taxon>Pseudomonadati</taxon>
        <taxon>Bacteroidota</taxon>
        <taxon>Cytophagia</taxon>
        <taxon>Cytophagales</taxon>
        <taxon>Hymenobacteraceae</taxon>
        <taxon>Pontibacter</taxon>
    </lineage>
</organism>
<dbReference type="EMBL" id="JAHYXK010000004">
    <property type="protein sequence ID" value="MBW7466764.1"/>
    <property type="molecule type" value="Genomic_DNA"/>
</dbReference>
<evidence type="ECO:0000313" key="1">
    <source>
        <dbReference type="EMBL" id="MBW7466764.1"/>
    </source>
</evidence>
<name>A0ABS7CSD1_9BACT</name>
<dbReference type="Pfam" id="PF13620">
    <property type="entry name" value="CarboxypepD_reg"/>
    <property type="match status" value="1"/>
</dbReference>
<dbReference type="SUPFAM" id="SSF49464">
    <property type="entry name" value="Carboxypeptidase regulatory domain-like"/>
    <property type="match status" value="1"/>
</dbReference>
<dbReference type="RefSeq" id="WP_219876643.1">
    <property type="nucleotide sequence ID" value="NZ_JAHYXK010000004.1"/>
</dbReference>
<dbReference type="Gene3D" id="2.60.40.1120">
    <property type="entry name" value="Carboxypeptidase-like, regulatory domain"/>
    <property type="match status" value="1"/>
</dbReference>
<dbReference type="Proteomes" id="UP000813018">
    <property type="component" value="Unassembled WGS sequence"/>
</dbReference>
<sequence>MKKLGTILVAAILLFGCEDSVLDLTTEATGTVIDHVSKQPIAGATVTLSENDDVLLGGARIIAEQQTDANGKFAFKFEWKESPYKLRVTKQDYTFVHIERNERFENLPAVVTDYRILESLKKKQDFVLDMEPVGSLIVNIHNT</sequence>
<accession>A0ABS7CSD1</accession>
<comment type="caution">
    <text evidence="1">The sequence shown here is derived from an EMBL/GenBank/DDBJ whole genome shotgun (WGS) entry which is preliminary data.</text>
</comment>
<reference evidence="1 2" key="1">
    <citation type="journal article" date="2016" name="Int. J. Syst. Evol. Microbiol.">
        <title>Pontibacter aydingkolensis sp. nov., isolated from soil of a salt lake.</title>
        <authorList>
            <person name="Osman G."/>
            <person name="Zhang T."/>
            <person name="Lou K."/>
            <person name="Gao Y."/>
            <person name="Chang W."/>
            <person name="Lin Q."/>
            <person name="Yang H.M."/>
            <person name="Huo X.D."/>
            <person name="Wang N."/>
        </authorList>
    </citation>
    <scope>NUCLEOTIDE SEQUENCE [LARGE SCALE GENOMIC DNA]</scope>
    <source>
        <strain evidence="1 2">KACC 19255</strain>
    </source>
</reference>
<dbReference type="InterPro" id="IPR008969">
    <property type="entry name" value="CarboxyPept-like_regulatory"/>
</dbReference>
<keyword evidence="2" id="KW-1185">Reference proteome</keyword>
<evidence type="ECO:0000313" key="2">
    <source>
        <dbReference type="Proteomes" id="UP000813018"/>
    </source>
</evidence>